<evidence type="ECO:0000256" key="1">
    <source>
        <dbReference type="ARBA" id="ARBA00004141"/>
    </source>
</evidence>
<accession>A0A1M6E8E9</accession>
<dbReference type="Proteomes" id="UP000184442">
    <property type="component" value="Unassembled WGS sequence"/>
</dbReference>
<evidence type="ECO:0000313" key="9">
    <source>
        <dbReference type="EMBL" id="SHI81649.1"/>
    </source>
</evidence>
<dbReference type="PANTHER" id="PTHR11629">
    <property type="entry name" value="VACUOLAR PROTON ATPASES"/>
    <property type="match status" value="1"/>
</dbReference>
<gene>
    <name evidence="9" type="ORF">SAMN02745176_01480</name>
</gene>
<keyword evidence="6" id="KW-0406">Ion transport</keyword>
<keyword evidence="4 8" id="KW-0812">Transmembrane</keyword>
<comment type="similarity">
    <text evidence="2">Belongs to the V-ATPase 116 kDa subunit family.</text>
</comment>
<dbReference type="EMBL" id="FQZS01000008">
    <property type="protein sequence ID" value="SHI81649.1"/>
    <property type="molecule type" value="Genomic_DNA"/>
</dbReference>
<evidence type="ECO:0000313" key="10">
    <source>
        <dbReference type="Proteomes" id="UP000184442"/>
    </source>
</evidence>
<feature type="transmembrane region" description="Helical" evidence="8">
    <location>
        <begin position="574"/>
        <end position="591"/>
    </location>
</feature>
<dbReference type="GO" id="GO:0046961">
    <property type="term" value="F:proton-transporting ATPase activity, rotational mechanism"/>
    <property type="evidence" value="ECO:0007669"/>
    <property type="project" value="InterPro"/>
</dbReference>
<evidence type="ECO:0000256" key="3">
    <source>
        <dbReference type="ARBA" id="ARBA00022448"/>
    </source>
</evidence>
<reference evidence="9 10" key="1">
    <citation type="submission" date="2016-11" db="EMBL/GenBank/DDBJ databases">
        <authorList>
            <person name="Jaros S."/>
            <person name="Januszkiewicz K."/>
            <person name="Wedrychowicz H."/>
        </authorList>
    </citation>
    <scope>NUCLEOTIDE SEQUENCE [LARGE SCALE GENOMIC DNA]</scope>
    <source>
        <strain evidence="9 10">DSM 19022</strain>
    </source>
</reference>
<keyword evidence="7 8" id="KW-0472">Membrane</keyword>
<dbReference type="GO" id="GO:0007035">
    <property type="term" value="P:vacuolar acidification"/>
    <property type="evidence" value="ECO:0007669"/>
    <property type="project" value="TreeGrafter"/>
</dbReference>
<keyword evidence="3" id="KW-0813">Transport</keyword>
<feature type="transmembrane region" description="Helical" evidence="8">
    <location>
        <begin position="512"/>
        <end position="530"/>
    </location>
</feature>
<proteinExistence type="inferred from homology"/>
<protein>
    <submittedName>
        <fullName evidence="9">V/A-type H+-transporting ATPase subunit I</fullName>
    </submittedName>
</protein>
<evidence type="ECO:0000256" key="8">
    <source>
        <dbReference type="SAM" id="Phobius"/>
    </source>
</evidence>
<feature type="transmembrane region" description="Helical" evidence="8">
    <location>
        <begin position="411"/>
        <end position="430"/>
    </location>
</feature>
<dbReference type="GO" id="GO:0016471">
    <property type="term" value="C:vacuolar proton-transporting V-type ATPase complex"/>
    <property type="evidence" value="ECO:0007669"/>
    <property type="project" value="TreeGrafter"/>
</dbReference>
<feature type="transmembrane region" description="Helical" evidence="8">
    <location>
        <begin position="483"/>
        <end position="506"/>
    </location>
</feature>
<dbReference type="GO" id="GO:0033179">
    <property type="term" value="C:proton-transporting V-type ATPase, V0 domain"/>
    <property type="evidence" value="ECO:0007669"/>
    <property type="project" value="InterPro"/>
</dbReference>
<organism evidence="9 10">
    <name type="scientific">Lutispora thermophila DSM 19022</name>
    <dbReference type="NCBI Taxonomy" id="1122184"/>
    <lineage>
        <taxon>Bacteria</taxon>
        <taxon>Bacillati</taxon>
        <taxon>Bacillota</taxon>
        <taxon>Clostridia</taxon>
        <taxon>Lutisporales</taxon>
        <taxon>Lutisporaceae</taxon>
        <taxon>Lutispora</taxon>
    </lineage>
</organism>
<evidence type="ECO:0000256" key="5">
    <source>
        <dbReference type="ARBA" id="ARBA00022989"/>
    </source>
</evidence>
<dbReference type="PANTHER" id="PTHR11629:SF63">
    <property type="entry name" value="V-TYPE PROTON ATPASE SUBUNIT A"/>
    <property type="match status" value="1"/>
</dbReference>
<feature type="transmembrane region" description="Helical" evidence="8">
    <location>
        <begin position="450"/>
        <end position="471"/>
    </location>
</feature>
<dbReference type="AlphaFoldDB" id="A0A1M6E8E9"/>
<feature type="transmembrane region" description="Helical" evidence="8">
    <location>
        <begin position="603"/>
        <end position="625"/>
    </location>
</feature>
<dbReference type="InterPro" id="IPR002490">
    <property type="entry name" value="V-ATPase_116kDa_su"/>
</dbReference>
<sequence length="654" mass="74116">MAVERMKTVGIVGNITDMDKICRTIVLNGSMHMLNALTEINSNYFKLSASEENIEAIEESNRLVPYNVGKDYGKDEQIIKALNEIFDFKPSKDTGSIGIDYDYQKLINAVEEEYGAVKELWDEIEKKNKLVEEKKNYIKNLSYMKDINMDISPLLNLKYLRLRLFIISRENFGRLKGNYENVPSLVLKIATKDDNVIVMSVAPQYFDEEIERLFATLNYQELKLPAGYTGTAQEIIEKLTGEIKNILNEIKDLKDLVQKRRGDVSPTIKKAYSALELEKKVELVKREAAMGKRLFFLFGYVPKSKVKRLQKELWDYFGSNIILVIDDAPAREMAKSPPTKFKNSWIIRPFEALIRMYGLPSYNEIDPTVFFGLSYMFLFGAMFGDLGQGFVILLGGLYLTYKKKRVNLGGVLSRLGGSSMIFGLLYGSVFGNEHLIPALFIRPMANINTMLILAIGLGVILMTISFLYSLVNNWKRRNIEEGIFGREGLVGFLFFLTLIFTVVNYFYNLIEIPLAVPIIIMAVLLLLNVFKEPISNLIIGSNRLYKESVVDYYTEAGFGVIETLLSVLSNTISFIRVGAFALNHAGLYLAFETMAEMINSGIGGTLILILGNIVIIGLEGLIVFIQGLRLEYYELFSRYYSGDGVEYAPVRLNN</sequence>
<dbReference type="GO" id="GO:0051117">
    <property type="term" value="F:ATPase binding"/>
    <property type="evidence" value="ECO:0007669"/>
    <property type="project" value="TreeGrafter"/>
</dbReference>
<evidence type="ECO:0000256" key="2">
    <source>
        <dbReference type="ARBA" id="ARBA00009904"/>
    </source>
</evidence>
<evidence type="ECO:0000256" key="6">
    <source>
        <dbReference type="ARBA" id="ARBA00023065"/>
    </source>
</evidence>
<name>A0A1M6E8E9_9FIRM</name>
<keyword evidence="10" id="KW-1185">Reference proteome</keyword>
<comment type="subcellular location">
    <subcellularLocation>
        <location evidence="1">Membrane</location>
        <topology evidence="1">Multi-pass membrane protein</topology>
    </subcellularLocation>
</comment>
<dbReference type="OrthoDB" id="9803814at2"/>
<dbReference type="RefSeq" id="WP_073025583.1">
    <property type="nucleotide sequence ID" value="NZ_FQZS01000008.1"/>
</dbReference>
<feature type="transmembrane region" description="Helical" evidence="8">
    <location>
        <begin position="375"/>
        <end position="399"/>
    </location>
</feature>
<keyword evidence="5 8" id="KW-1133">Transmembrane helix</keyword>
<evidence type="ECO:0000256" key="7">
    <source>
        <dbReference type="ARBA" id="ARBA00023136"/>
    </source>
</evidence>
<evidence type="ECO:0000256" key="4">
    <source>
        <dbReference type="ARBA" id="ARBA00022692"/>
    </source>
</evidence>
<dbReference type="Pfam" id="PF01496">
    <property type="entry name" value="V_ATPase_I"/>
    <property type="match status" value="2"/>
</dbReference>
<dbReference type="STRING" id="1122184.SAMN02745176_01480"/>